<dbReference type="eggNOG" id="COG2814">
    <property type="taxonomic scope" value="Bacteria"/>
</dbReference>
<dbReference type="InterPro" id="IPR011701">
    <property type="entry name" value="MFS"/>
</dbReference>
<comment type="subcellular location">
    <subcellularLocation>
        <location evidence="1">Cell membrane</location>
        <topology evidence="1">Multi-pass membrane protein</topology>
    </subcellularLocation>
</comment>
<feature type="transmembrane region" description="Helical" evidence="8">
    <location>
        <begin position="94"/>
        <end position="117"/>
    </location>
</feature>
<feature type="transmembrane region" description="Helical" evidence="8">
    <location>
        <begin position="129"/>
        <end position="151"/>
    </location>
</feature>
<dbReference type="HOGENOM" id="CLU_001265_19_3_0"/>
<dbReference type="InterPro" id="IPR036259">
    <property type="entry name" value="MFS_trans_sf"/>
</dbReference>
<feature type="transmembrane region" description="Helical" evidence="8">
    <location>
        <begin position="70"/>
        <end position="88"/>
    </location>
</feature>
<keyword evidence="11" id="KW-1185">Reference proteome</keyword>
<keyword evidence="7 8" id="KW-0472">Membrane</keyword>
<proteinExistence type="inferred from homology"/>
<evidence type="ECO:0000256" key="1">
    <source>
        <dbReference type="ARBA" id="ARBA00004651"/>
    </source>
</evidence>
<dbReference type="AlphaFoldDB" id="D3P8P4"/>
<dbReference type="EMBL" id="AP011529">
    <property type="protein sequence ID" value="BAI81084.1"/>
    <property type="molecule type" value="Genomic_DNA"/>
</dbReference>
<evidence type="ECO:0000256" key="2">
    <source>
        <dbReference type="ARBA" id="ARBA00008335"/>
    </source>
</evidence>
<dbReference type="GO" id="GO:0005886">
    <property type="term" value="C:plasma membrane"/>
    <property type="evidence" value="ECO:0007669"/>
    <property type="project" value="UniProtKB-SubCell"/>
</dbReference>
<dbReference type="RefSeq" id="WP_013008330.1">
    <property type="nucleotide sequence ID" value="NC_013939.1"/>
</dbReference>
<dbReference type="CDD" id="cd17324">
    <property type="entry name" value="MFS_NepI_like"/>
    <property type="match status" value="1"/>
</dbReference>
<dbReference type="PROSITE" id="PS50850">
    <property type="entry name" value="MFS"/>
    <property type="match status" value="1"/>
</dbReference>
<sequence>MSKKYLFIIAFSTIMVFSALYAPQPLLPVIAKDFNVTKDAASLLITVTLIPLALAPLFYGYILEKFSAKVVISLSFTILALSEVVVYFTHNFTLFLLIRLLNGLVLPAILTGLMTYISISTSKENVQRVMAFYIASTIVGGFSGRLVSGFISTYFGWRYVFLFLFFTLLISLLLILQLEKDDRLNVSKLKLDMAKNILKKKEFLFCYLTIFFTFFVFAGFLNILPFRMFTVSSKVTEFKTGIMYSGYMLGVLISLNNVKILKKLNNSAKLLVIIGLTIYLVSLFVMSFNSVVLLFLGMFLFCGGMFTVHSTLSGYLNRLAMENKGVVNGLYVSFYYTGGSIGSYLAVYIYRHFGWFVVLFFLAAMILFANLFVKQCS</sequence>
<feature type="transmembrane region" description="Helical" evidence="8">
    <location>
        <begin position="353"/>
        <end position="373"/>
    </location>
</feature>
<evidence type="ECO:0000256" key="4">
    <source>
        <dbReference type="ARBA" id="ARBA00022475"/>
    </source>
</evidence>
<gene>
    <name evidence="10" type="ordered locus">DEFDS_1626</name>
</gene>
<accession>D3P8P4</accession>
<dbReference type="Proteomes" id="UP000001520">
    <property type="component" value="Chromosome"/>
</dbReference>
<feature type="transmembrane region" description="Helical" evidence="8">
    <location>
        <begin position="241"/>
        <end position="258"/>
    </location>
</feature>
<evidence type="ECO:0000256" key="6">
    <source>
        <dbReference type="ARBA" id="ARBA00022989"/>
    </source>
</evidence>
<dbReference type="Gene3D" id="1.20.1250.20">
    <property type="entry name" value="MFS general substrate transporter like domains"/>
    <property type="match status" value="1"/>
</dbReference>
<evidence type="ECO:0000256" key="5">
    <source>
        <dbReference type="ARBA" id="ARBA00022692"/>
    </source>
</evidence>
<evidence type="ECO:0000259" key="9">
    <source>
        <dbReference type="PROSITE" id="PS50850"/>
    </source>
</evidence>
<dbReference type="InterPro" id="IPR020846">
    <property type="entry name" value="MFS_dom"/>
</dbReference>
<dbReference type="OrthoDB" id="9780737at2"/>
<evidence type="ECO:0000256" key="7">
    <source>
        <dbReference type="ARBA" id="ARBA00023136"/>
    </source>
</evidence>
<dbReference type="PANTHER" id="PTHR43271:SF1">
    <property type="entry name" value="INNER MEMBRANE TRANSPORT PROTEIN YNFM"/>
    <property type="match status" value="1"/>
</dbReference>
<evidence type="ECO:0000256" key="3">
    <source>
        <dbReference type="ARBA" id="ARBA00022448"/>
    </source>
</evidence>
<evidence type="ECO:0000313" key="10">
    <source>
        <dbReference type="EMBL" id="BAI81084.1"/>
    </source>
</evidence>
<evidence type="ECO:0000256" key="8">
    <source>
        <dbReference type="SAM" id="Phobius"/>
    </source>
</evidence>
<feature type="transmembrane region" description="Helical" evidence="8">
    <location>
        <begin position="203"/>
        <end position="221"/>
    </location>
</feature>
<dbReference type="STRING" id="639282.DEFDS_1626"/>
<reference evidence="10 11" key="1">
    <citation type="journal article" date="2010" name="DNA Res.">
        <title>Bacterial lifestyle in a deep-sea hydrothermal vent chimney revealed by the genome sequence of the thermophilic bacterium Deferribacter desulfuricans SSM1.</title>
        <authorList>
            <person name="Takaki Y."/>
            <person name="Shimamura S."/>
            <person name="Nakagawa S."/>
            <person name="Fukuhara Y."/>
            <person name="Horikawa H."/>
            <person name="Ankai A."/>
            <person name="Harada T."/>
            <person name="Hosoyama A."/>
            <person name="Oguchi A."/>
            <person name="Fukui S."/>
            <person name="Fujita N."/>
            <person name="Takami H."/>
            <person name="Takai K."/>
        </authorList>
    </citation>
    <scope>NUCLEOTIDE SEQUENCE [LARGE SCALE GENOMIC DNA]</scope>
    <source>
        <strain evidence="11">DSM 14783 / JCM 11476 / NBRC 101012 / SSM1</strain>
    </source>
</reference>
<feature type="transmembrane region" description="Helical" evidence="8">
    <location>
        <begin position="270"/>
        <end position="288"/>
    </location>
</feature>
<feature type="domain" description="Major facilitator superfamily (MFS) profile" evidence="9">
    <location>
        <begin position="1"/>
        <end position="377"/>
    </location>
</feature>
<protein>
    <submittedName>
        <fullName evidence="10">Multidrug-efflux transporter, MFS family</fullName>
    </submittedName>
</protein>
<keyword evidence="3" id="KW-0813">Transport</keyword>
<comment type="similarity">
    <text evidence="2">Belongs to the major facilitator superfamily.</text>
</comment>
<feature type="transmembrane region" description="Helical" evidence="8">
    <location>
        <begin position="5"/>
        <end position="23"/>
    </location>
</feature>
<evidence type="ECO:0000313" key="11">
    <source>
        <dbReference type="Proteomes" id="UP000001520"/>
    </source>
</evidence>
<dbReference type="SUPFAM" id="SSF103473">
    <property type="entry name" value="MFS general substrate transporter"/>
    <property type="match status" value="1"/>
</dbReference>
<feature type="transmembrane region" description="Helical" evidence="8">
    <location>
        <begin position="328"/>
        <end position="347"/>
    </location>
</feature>
<dbReference type="PANTHER" id="PTHR43271">
    <property type="entry name" value="BLL2771 PROTEIN"/>
    <property type="match status" value="1"/>
</dbReference>
<keyword evidence="5 8" id="KW-0812">Transmembrane</keyword>
<name>D3P8P4_DEFDS</name>
<dbReference type="GO" id="GO:0022857">
    <property type="term" value="F:transmembrane transporter activity"/>
    <property type="evidence" value="ECO:0007669"/>
    <property type="project" value="InterPro"/>
</dbReference>
<dbReference type="KEGG" id="ddf:DEFDS_1626"/>
<organism evidence="10 11">
    <name type="scientific">Deferribacter desulfuricans (strain DSM 14783 / JCM 11476 / NBRC 101012 / SSM1)</name>
    <dbReference type="NCBI Taxonomy" id="639282"/>
    <lineage>
        <taxon>Bacteria</taxon>
        <taxon>Pseudomonadati</taxon>
        <taxon>Deferribacterota</taxon>
        <taxon>Deferribacteres</taxon>
        <taxon>Deferribacterales</taxon>
        <taxon>Deferribacteraceae</taxon>
        <taxon>Deferribacter</taxon>
    </lineage>
</organism>
<keyword evidence="4" id="KW-1003">Cell membrane</keyword>
<keyword evidence="6 8" id="KW-1133">Transmembrane helix</keyword>
<dbReference type="Pfam" id="PF07690">
    <property type="entry name" value="MFS_1"/>
    <property type="match status" value="1"/>
</dbReference>
<feature type="transmembrane region" description="Helical" evidence="8">
    <location>
        <begin position="294"/>
        <end position="316"/>
    </location>
</feature>
<feature type="transmembrane region" description="Helical" evidence="8">
    <location>
        <begin position="157"/>
        <end position="178"/>
    </location>
</feature>
<feature type="transmembrane region" description="Helical" evidence="8">
    <location>
        <begin position="43"/>
        <end position="63"/>
    </location>
</feature>